<name>A0A9P9F8J7_9HYPO</name>
<evidence type="ECO:0000256" key="1">
    <source>
        <dbReference type="SAM" id="MobiDB-lite"/>
    </source>
</evidence>
<keyword evidence="2" id="KW-1133">Transmembrane helix</keyword>
<evidence type="ECO:0000256" key="2">
    <source>
        <dbReference type="SAM" id="Phobius"/>
    </source>
</evidence>
<organism evidence="3 4">
    <name type="scientific">Dactylonectria estremocensis</name>
    <dbReference type="NCBI Taxonomy" id="1079267"/>
    <lineage>
        <taxon>Eukaryota</taxon>
        <taxon>Fungi</taxon>
        <taxon>Dikarya</taxon>
        <taxon>Ascomycota</taxon>
        <taxon>Pezizomycotina</taxon>
        <taxon>Sordariomycetes</taxon>
        <taxon>Hypocreomycetidae</taxon>
        <taxon>Hypocreales</taxon>
        <taxon>Nectriaceae</taxon>
        <taxon>Dactylonectria</taxon>
    </lineage>
</organism>
<reference evidence="3" key="1">
    <citation type="journal article" date="2021" name="Nat. Commun.">
        <title>Genetic determinants of endophytism in the Arabidopsis root mycobiome.</title>
        <authorList>
            <person name="Mesny F."/>
            <person name="Miyauchi S."/>
            <person name="Thiergart T."/>
            <person name="Pickel B."/>
            <person name="Atanasova L."/>
            <person name="Karlsson M."/>
            <person name="Huettel B."/>
            <person name="Barry K.W."/>
            <person name="Haridas S."/>
            <person name="Chen C."/>
            <person name="Bauer D."/>
            <person name="Andreopoulos W."/>
            <person name="Pangilinan J."/>
            <person name="LaButti K."/>
            <person name="Riley R."/>
            <person name="Lipzen A."/>
            <person name="Clum A."/>
            <person name="Drula E."/>
            <person name="Henrissat B."/>
            <person name="Kohler A."/>
            <person name="Grigoriev I.V."/>
            <person name="Martin F.M."/>
            <person name="Hacquard S."/>
        </authorList>
    </citation>
    <scope>NUCLEOTIDE SEQUENCE</scope>
    <source>
        <strain evidence="3">MPI-CAGE-AT-0021</strain>
    </source>
</reference>
<keyword evidence="4" id="KW-1185">Reference proteome</keyword>
<feature type="compositionally biased region" description="Polar residues" evidence="1">
    <location>
        <begin position="215"/>
        <end position="225"/>
    </location>
</feature>
<dbReference type="AlphaFoldDB" id="A0A9P9F8J7"/>
<evidence type="ECO:0000313" key="3">
    <source>
        <dbReference type="EMBL" id="KAH7155413.1"/>
    </source>
</evidence>
<feature type="transmembrane region" description="Helical" evidence="2">
    <location>
        <begin position="777"/>
        <end position="797"/>
    </location>
</feature>
<feature type="region of interest" description="Disordered" evidence="1">
    <location>
        <begin position="632"/>
        <end position="654"/>
    </location>
</feature>
<keyword evidence="2" id="KW-0812">Transmembrane</keyword>
<comment type="caution">
    <text evidence="3">The sequence shown here is derived from an EMBL/GenBank/DDBJ whole genome shotgun (WGS) entry which is preliminary data.</text>
</comment>
<sequence length="799" mass="89451">MDPHSENSLPLSGSGCLGRELRIARQKTVSTASSKSDPFTSTDFGNGIQLEDLSYLKVQMPRSGSPDPLSLVSERPHRLASGARNPLTGHKCSASLDYDKAVSEWETVVPDDDFEDGPQFPAQSLRRRKNFDFVFHAHEIIDPSTKQQSSLIKHGKPTTLVLPRVLPELPTRQSPKLASRVHSFHSTSSFYSDLDEAGEPSEKNEKLLLEVSKRQPCQQWPTTQADLMRSTSKTSTSTNDDPFKYDRDPYSSFLQASATEDKDNVAEDIKVPVIRGAKKAPSPEPGPSRQPTAGIATLLRPRPETDTEADWQTVITEPHFDSMQQEFHDSIGKGTGSSLADVSDVAELEYGSTDRIVQHPRMGAMPRSYVLRNERQRNMPILVPKIGPLDGMAFPQNTTRKFPQAPTRTPGGISRFSNPFRRDGSNQRPARESILLGMESRRDSYQTLDSDTNPPDEHLEENYTPAGNTGNNGGFRWSRIRENLGRDLPKTPLTIFDQPLYRFGLKEASGSKQSSHVPHDEFLATLPRLHFPLISLPEAALLQHFRRERGEEDHTNLGISFVSRDRSNTATTFESSILPPTPAPIGLHFSTGSPGNSIARPAQVHHTRRMNGTPRRRDSSERIADMLVSSSAIFNTPPPTEPRTPTNSNWYRRRNRDPAPIFCEGLPRARGFSSSTLERRARMRDSYLPNEGSLFTPSEMDVIESTREDIITRRQLSGTNFNGEKKVFVGIMLLTLFFPFIGILALWGKFDPAISWYTHGEVQCLVKSQRYLLKRQLLAEAVIYLVFVTFLAVFFSVGV</sequence>
<dbReference type="EMBL" id="JAGMUU010000004">
    <property type="protein sequence ID" value="KAH7155413.1"/>
    <property type="molecule type" value="Genomic_DNA"/>
</dbReference>
<feature type="compositionally biased region" description="Basic and acidic residues" evidence="1">
    <location>
        <begin position="420"/>
        <end position="431"/>
    </location>
</feature>
<accession>A0A9P9F8J7</accession>
<feature type="region of interest" description="Disordered" evidence="1">
    <location>
        <begin position="64"/>
        <end position="86"/>
    </location>
</feature>
<dbReference type="Proteomes" id="UP000717696">
    <property type="component" value="Unassembled WGS sequence"/>
</dbReference>
<keyword evidence="2" id="KW-0472">Membrane</keyword>
<feature type="region of interest" description="Disordered" evidence="1">
    <location>
        <begin position="211"/>
        <end position="247"/>
    </location>
</feature>
<feature type="transmembrane region" description="Helical" evidence="2">
    <location>
        <begin position="727"/>
        <end position="747"/>
    </location>
</feature>
<feature type="region of interest" description="Disordered" evidence="1">
    <location>
        <begin position="399"/>
        <end position="475"/>
    </location>
</feature>
<protein>
    <submittedName>
        <fullName evidence="3">Uncharacterized protein</fullName>
    </submittedName>
</protein>
<proteinExistence type="predicted"/>
<evidence type="ECO:0000313" key="4">
    <source>
        <dbReference type="Proteomes" id="UP000717696"/>
    </source>
</evidence>
<dbReference type="OrthoDB" id="5353066at2759"/>
<gene>
    <name evidence="3" type="ORF">B0J13DRAFT_618863</name>
</gene>